<dbReference type="PANTHER" id="PTHR11811">
    <property type="entry name" value="6-PHOSPHOGLUCONATE DEHYDROGENASE"/>
    <property type="match status" value="1"/>
</dbReference>
<proteinExistence type="inferred from homology"/>
<evidence type="ECO:0000313" key="9">
    <source>
        <dbReference type="Proteomes" id="UP000308365"/>
    </source>
</evidence>
<sequence>DNAGHGCAPAYMLQDTAAPRKQPLPPSLQQKTWWACVYLRAYVHLYIPVGMVSIHQPVSFQEGPETLTGHVEMPGSAGQLITGEASFKEPNAICHSAAGLRVMMEARKNNPKQENRCCSDEETPYATAAKTLFSSFAAESHVEGESHANLDPVQFKGYEILYTITGTDEEDIVGKISQHGQVAFKEPNEKDDLALSDNVKKHMAAALSAGLFSAFDKLLVPSVEILLASFLIKSVVKPSTRPAVLDVQNSTMDGKTRLAPLERHTELTAAVRMGSRSIVKENKFDDEKASYSNKEYAKEMSSFANANRHKCSPYLTSQYLRELKGVNAIALKILELFTYAISNIPHSAATAMAQADIALIGLANLILNMNDHGLVVCAFNRIVSKVDDFLANEAKGTKVVGAHSLKEMGGNKEAWPHIKAIFQGITVKVGTGGPWCDWVGDEWAGHIVKMVHNRVEYGGMQLICEAYHLMKNILGVEHEEMAKAFEEWNRRGLESFLIEITANILKFQDQWKIPAVKDQGQCVGRRALGRIIPGGIRKALYASKIITYAQGFMLLGQVATEFGWMLNYGGIALMWRGYCISRNVFLGKIKDTFDRNPGLLNLLLDDLNYFWVHTYELLAMPGLFLHTNWISHSARAMPESKMMTKASDMMIVITYWATLSYSPM</sequence>
<dbReference type="UniPathway" id="UPA00115">
    <property type="reaction ID" value="UER00410"/>
</dbReference>
<accession>A0A4U1EII9</accession>
<dbReference type="AlphaFoldDB" id="A0A4U1EII9"/>
<evidence type="ECO:0000256" key="3">
    <source>
        <dbReference type="ARBA" id="ARBA00013011"/>
    </source>
</evidence>
<dbReference type="InterPro" id="IPR008927">
    <property type="entry name" value="6-PGluconate_DH-like_C_sf"/>
</dbReference>
<dbReference type="InterPro" id="IPR006114">
    <property type="entry name" value="6PGDH_C"/>
</dbReference>
<dbReference type="InterPro" id="IPR006183">
    <property type="entry name" value="Pgluconate_DH"/>
</dbReference>
<keyword evidence="4" id="KW-0560">Oxidoreductase</keyword>
<dbReference type="SMART" id="SM01350">
    <property type="entry name" value="6PGD"/>
    <property type="match status" value="1"/>
</dbReference>
<dbReference type="EMBL" id="RWIC01001369">
    <property type="protein sequence ID" value="TKC36112.1"/>
    <property type="molecule type" value="Genomic_DNA"/>
</dbReference>
<evidence type="ECO:0000256" key="4">
    <source>
        <dbReference type="ARBA" id="ARBA00023002"/>
    </source>
</evidence>
<dbReference type="Pfam" id="PF00393">
    <property type="entry name" value="6PGD"/>
    <property type="match status" value="2"/>
</dbReference>
<dbReference type="GO" id="GO:0006098">
    <property type="term" value="P:pentose-phosphate shunt"/>
    <property type="evidence" value="ECO:0007669"/>
    <property type="project" value="UniProtKB-UniPathway"/>
</dbReference>
<feature type="domain" description="6-phosphogluconate dehydrogenase C-terminal" evidence="7">
    <location>
        <begin position="445"/>
        <end position="630"/>
    </location>
</feature>
<evidence type="ECO:0000256" key="5">
    <source>
        <dbReference type="ARBA" id="ARBA00023064"/>
    </source>
</evidence>
<evidence type="ECO:0000259" key="7">
    <source>
        <dbReference type="SMART" id="SM01350"/>
    </source>
</evidence>
<keyword evidence="6" id="KW-0570">Pentose shunt</keyword>
<comment type="pathway">
    <text evidence="1">Carbohydrate degradation; pentose phosphate pathway; D-ribulose 5-phosphate from D-glucose 6-phosphate (oxidative stage): step 3/3.</text>
</comment>
<keyword evidence="5" id="KW-0311">Gluconate utilization</keyword>
<dbReference type="GO" id="GO:0019521">
    <property type="term" value="P:D-gluconate metabolic process"/>
    <property type="evidence" value="ECO:0007669"/>
    <property type="project" value="UniProtKB-KW"/>
</dbReference>
<gene>
    <name evidence="8" type="ORF">EI555_017545</name>
</gene>
<comment type="caution">
    <text evidence="8">The sequence shown here is derived from an EMBL/GenBank/DDBJ whole genome shotgun (WGS) entry which is preliminary data.</text>
</comment>
<dbReference type="InterPro" id="IPR013328">
    <property type="entry name" value="6PGD_dom2"/>
</dbReference>
<protein>
    <recommendedName>
        <fullName evidence="3">phosphogluconate dehydrogenase (NADP(+)-dependent, decarboxylating)</fullName>
        <ecNumber evidence="3">1.1.1.44</ecNumber>
    </recommendedName>
</protein>
<feature type="non-terminal residue" evidence="8">
    <location>
        <position position="664"/>
    </location>
</feature>
<dbReference type="EC" id="1.1.1.44" evidence="3"/>
<reference evidence="9" key="1">
    <citation type="journal article" date="2019" name="IScience">
        <title>Narwhal Genome Reveals Long-Term Low Genetic Diversity despite Current Large Abundance Size.</title>
        <authorList>
            <person name="Westbury M.V."/>
            <person name="Petersen B."/>
            <person name="Garde E."/>
            <person name="Heide-Jorgensen M.P."/>
            <person name="Lorenzen E.D."/>
        </authorList>
    </citation>
    <scope>NUCLEOTIDE SEQUENCE [LARGE SCALE GENOMIC DNA]</scope>
</reference>
<comment type="similarity">
    <text evidence="2">Belongs to the 6-phosphogluconate dehydrogenase family.</text>
</comment>
<name>A0A4U1EII9_MONMO</name>
<feature type="non-terminal residue" evidence="8">
    <location>
        <position position="1"/>
    </location>
</feature>
<evidence type="ECO:0000313" key="8">
    <source>
        <dbReference type="EMBL" id="TKC36112.1"/>
    </source>
</evidence>
<dbReference type="GO" id="GO:0004616">
    <property type="term" value="F:phosphogluconate dehydrogenase (decarboxylating) activity"/>
    <property type="evidence" value="ECO:0007669"/>
    <property type="project" value="UniProtKB-EC"/>
</dbReference>
<evidence type="ECO:0000256" key="2">
    <source>
        <dbReference type="ARBA" id="ARBA00008419"/>
    </source>
</evidence>
<evidence type="ECO:0000256" key="1">
    <source>
        <dbReference type="ARBA" id="ARBA00004874"/>
    </source>
</evidence>
<dbReference type="SUPFAM" id="SSF48179">
    <property type="entry name" value="6-phosphogluconate dehydrogenase C-terminal domain-like"/>
    <property type="match status" value="1"/>
</dbReference>
<dbReference type="Gene3D" id="1.10.1040.10">
    <property type="entry name" value="N-(1-d-carboxylethyl)-l-norvaline Dehydrogenase, domain 2"/>
    <property type="match status" value="2"/>
</dbReference>
<dbReference type="Gene3D" id="3.40.50.720">
    <property type="entry name" value="NAD(P)-binding Rossmann-like Domain"/>
    <property type="match status" value="1"/>
</dbReference>
<organism evidence="8 9">
    <name type="scientific">Monodon monoceros</name>
    <name type="common">Narwhal</name>
    <name type="synonym">Ceratodon monodon</name>
    <dbReference type="NCBI Taxonomy" id="40151"/>
    <lineage>
        <taxon>Eukaryota</taxon>
        <taxon>Metazoa</taxon>
        <taxon>Chordata</taxon>
        <taxon>Craniata</taxon>
        <taxon>Vertebrata</taxon>
        <taxon>Euteleostomi</taxon>
        <taxon>Mammalia</taxon>
        <taxon>Eutheria</taxon>
        <taxon>Laurasiatheria</taxon>
        <taxon>Artiodactyla</taxon>
        <taxon>Whippomorpha</taxon>
        <taxon>Cetacea</taxon>
        <taxon>Odontoceti</taxon>
        <taxon>Monodontidae</taxon>
        <taxon>Monodon</taxon>
    </lineage>
</organism>
<evidence type="ECO:0000256" key="6">
    <source>
        <dbReference type="ARBA" id="ARBA00023126"/>
    </source>
</evidence>
<dbReference type="Proteomes" id="UP000308365">
    <property type="component" value="Unassembled WGS sequence"/>
</dbReference>